<dbReference type="AlphaFoldDB" id="A0A8H7T4W7"/>
<keyword evidence="3" id="KW-1185">Reference proteome</keyword>
<protein>
    <submittedName>
        <fullName evidence="2">Uncharacterized protein</fullName>
    </submittedName>
</protein>
<dbReference type="EMBL" id="JAFJYH010000336">
    <property type="protein sequence ID" value="KAG4413041.1"/>
    <property type="molecule type" value="Genomic_DNA"/>
</dbReference>
<reference evidence="2" key="1">
    <citation type="submission" date="2021-02" db="EMBL/GenBank/DDBJ databases">
        <title>Genome sequence Cadophora malorum strain M34.</title>
        <authorList>
            <person name="Stefanovic E."/>
            <person name="Vu D."/>
            <person name="Scully C."/>
            <person name="Dijksterhuis J."/>
            <person name="Roader J."/>
            <person name="Houbraken J."/>
        </authorList>
    </citation>
    <scope>NUCLEOTIDE SEQUENCE</scope>
    <source>
        <strain evidence="2">M34</strain>
    </source>
</reference>
<feature type="region of interest" description="Disordered" evidence="1">
    <location>
        <begin position="223"/>
        <end position="262"/>
    </location>
</feature>
<feature type="compositionally biased region" description="Basic and acidic residues" evidence="1">
    <location>
        <begin position="182"/>
        <end position="195"/>
    </location>
</feature>
<evidence type="ECO:0000313" key="3">
    <source>
        <dbReference type="Proteomes" id="UP000664132"/>
    </source>
</evidence>
<name>A0A8H7T4W7_9HELO</name>
<proteinExistence type="predicted"/>
<evidence type="ECO:0000313" key="2">
    <source>
        <dbReference type="EMBL" id="KAG4413041.1"/>
    </source>
</evidence>
<dbReference type="Proteomes" id="UP000664132">
    <property type="component" value="Unassembled WGS sequence"/>
</dbReference>
<feature type="compositionally biased region" description="Low complexity" evidence="1">
    <location>
        <begin position="163"/>
        <end position="179"/>
    </location>
</feature>
<feature type="region of interest" description="Disordered" evidence="1">
    <location>
        <begin position="1"/>
        <end position="20"/>
    </location>
</feature>
<comment type="caution">
    <text evidence="2">The sequence shown here is derived from an EMBL/GenBank/DDBJ whole genome shotgun (WGS) entry which is preliminary data.</text>
</comment>
<dbReference type="OrthoDB" id="3564622at2759"/>
<feature type="compositionally biased region" description="Polar residues" evidence="1">
    <location>
        <begin position="233"/>
        <end position="242"/>
    </location>
</feature>
<feature type="region of interest" description="Disordered" evidence="1">
    <location>
        <begin position="143"/>
        <end position="201"/>
    </location>
</feature>
<gene>
    <name evidence="2" type="ORF">IFR04_013805</name>
</gene>
<organism evidence="2 3">
    <name type="scientific">Cadophora malorum</name>
    <dbReference type="NCBI Taxonomy" id="108018"/>
    <lineage>
        <taxon>Eukaryota</taxon>
        <taxon>Fungi</taxon>
        <taxon>Dikarya</taxon>
        <taxon>Ascomycota</taxon>
        <taxon>Pezizomycotina</taxon>
        <taxon>Leotiomycetes</taxon>
        <taxon>Helotiales</taxon>
        <taxon>Ploettnerulaceae</taxon>
        <taxon>Cadophora</taxon>
    </lineage>
</organism>
<evidence type="ECO:0000256" key="1">
    <source>
        <dbReference type="SAM" id="MobiDB-lite"/>
    </source>
</evidence>
<sequence>MATSLPAQSSTLDDGYTSQTEPAVFDLSGERGVDSMTEGFSGGNLADTIEGWFDSDSALSDISTAASDDDDTSKLPLPRRLAVQIAEVVERWGLEPEDELEDFRISQISTETVICWAATFISEHSETKLTFTGYRSTGSVLPLDSLAGEDDSNTLREDESIQSDASSETSSCDSSNNSTLVEPRRSRYIRREHPTGHRKHQAWIKVSSLTHLSTERVENIQDGVQAGSGRGFSLSTSQGSNGKSDDTPIPPSKLPAKYRHGRKKKTVYRGPICYNCAGKHHIRDCGLKMLKGKRARKGKRTEKRNWS</sequence>
<accession>A0A8H7T4W7</accession>